<dbReference type="InterPro" id="IPR003591">
    <property type="entry name" value="Leu-rich_rpt_typical-subtyp"/>
</dbReference>
<dbReference type="PRINTS" id="PR00364">
    <property type="entry name" value="DISEASERSIST"/>
</dbReference>
<evidence type="ECO:0000313" key="6">
    <source>
        <dbReference type="Proteomes" id="UP000265515"/>
    </source>
</evidence>
<keyword evidence="2" id="KW-0677">Repeat</keyword>
<dbReference type="Proteomes" id="UP000265515">
    <property type="component" value="Unassembled WGS sequence"/>
</dbReference>
<dbReference type="InterPro" id="IPR027417">
    <property type="entry name" value="P-loop_NTPase"/>
</dbReference>
<dbReference type="Pfam" id="PF00931">
    <property type="entry name" value="NB-ARC"/>
    <property type="match status" value="1"/>
</dbReference>
<dbReference type="SUPFAM" id="SSF52540">
    <property type="entry name" value="P-loop containing nucleoside triphosphate hydrolases"/>
    <property type="match status" value="1"/>
</dbReference>
<dbReference type="InterPro" id="IPR032675">
    <property type="entry name" value="LRR_dom_sf"/>
</dbReference>
<dbReference type="EMBL" id="BFEA01000435">
    <property type="protein sequence ID" value="GBG83295.1"/>
    <property type="molecule type" value="Genomic_DNA"/>
</dbReference>
<dbReference type="Gene3D" id="3.80.10.10">
    <property type="entry name" value="Ribonuclease Inhibitor"/>
    <property type="match status" value="2"/>
</dbReference>
<evidence type="ECO:0000256" key="2">
    <source>
        <dbReference type="ARBA" id="ARBA00022737"/>
    </source>
</evidence>
<dbReference type="InterPro" id="IPR002182">
    <property type="entry name" value="NB-ARC"/>
</dbReference>
<keyword evidence="1" id="KW-0433">Leucine-rich repeat</keyword>
<reference evidence="5 6" key="1">
    <citation type="journal article" date="2018" name="Cell">
        <title>The Chara Genome: Secondary Complexity and Implications for Plant Terrestrialization.</title>
        <authorList>
            <person name="Nishiyama T."/>
            <person name="Sakayama H."/>
            <person name="Vries J.D."/>
            <person name="Buschmann H."/>
            <person name="Saint-Marcoux D."/>
            <person name="Ullrich K.K."/>
            <person name="Haas F.B."/>
            <person name="Vanderstraeten L."/>
            <person name="Becker D."/>
            <person name="Lang D."/>
            <person name="Vosolsobe S."/>
            <person name="Rombauts S."/>
            <person name="Wilhelmsson P.K.I."/>
            <person name="Janitza P."/>
            <person name="Kern R."/>
            <person name="Heyl A."/>
            <person name="Rumpler F."/>
            <person name="Villalobos L.I.A.C."/>
            <person name="Clay J.M."/>
            <person name="Skokan R."/>
            <person name="Toyoda A."/>
            <person name="Suzuki Y."/>
            <person name="Kagoshima H."/>
            <person name="Schijlen E."/>
            <person name="Tajeshwar N."/>
            <person name="Catarino B."/>
            <person name="Hetherington A.J."/>
            <person name="Saltykova A."/>
            <person name="Bonnot C."/>
            <person name="Breuninger H."/>
            <person name="Symeonidi A."/>
            <person name="Radhakrishnan G.V."/>
            <person name="Van Nieuwerburgh F."/>
            <person name="Deforce D."/>
            <person name="Chang C."/>
            <person name="Karol K.G."/>
            <person name="Hedrich R."/>
            <person name="Ulvskov P."/>
            <person name="Glockner G."/>
            <person name="Delwiche C.F."/>
            <person name="Petrasek J."/>
            <person name="Van de Peer Y."/>
            <person name="Friml J."/>
            <person name="Beilby M."/>
            <person name="Dolan L."/>
            <person name="Kohara Y."/>
            <person name="Sugano S."/>
            <person name="Fujiyama A."/>
            <person name="Delaux P.-M."/>
            <person name="Quint M."/>
            <person name="TheiBen G."/>
            <person name="Hagemann M."/>
            <person name="Harholt J."/>
            <person name="Dunand C."/>
            <person name="Zachgo S."/>
            <person name="Langdale J."/>
            <person name="Maumus F."/>
            <person name="Straeten D.V.D."/>
            <person name="Gould S.B."/>
            <person name="Rensing S.A."/>
        </authorList>
    </citation>
    <scope>NUCLEOTIDE SEQUENCE [LARGE SCALE GENOMIC DNA]</scope>
    <source>
        <strain evidence="5 6">S276</strain>
    </source>
</reference>
<dbReference type="GO" id="GO:0006952">
    <property type="term" value="P:defense response"/>
    <property type="evidence" value="ECO:0007669"/>
    <property type="project" value="UniProtKB-KW"/>
</dbReference>
<dbReference type="Gene3D" id="1.10.10.10">
    <property type="entry name" value="Winged helix-like DNA-binding domain superfamily/Winged helix DNA-binding domain"/>
    <property type="match status" value="1"/>
</dbReference>
<dbReference type="SUPFAM" id="SSF52058">
    <property type="entry name" value="L domain-like"/>
    <property type="match status" value="1"/>
</dbReference>
<dbReference type="OMA" id="MAHRINH"/>
<dbReference type="InterPro" id="IPR042197">
    <property type="entry name" value="Apaf_helical"/>
</dbReference>
<sequence length="1028" mass="115102">MNVETVNILQSEFERMDKRLLEVLDILKTQRSANLPTKWTFDPFTTHGALVGAEASLEELKQILLVPSLPGGPAVVCLHGMGGVGKTTLAMQIHDSDEMRSKFRDKIMYVACGEARTRPEIIGMVYRQWRTQTGADHRELDEAEKKCAFLKRKMKDERFLMVFDDACQSDQIDWIREVFPENCRVIVTTRNREVVQIPGTKCFHVEPLREGESFRLFCHFAFGRQVSPPDLDDVARKVCKQCGGLPLALKVVASSICPRNQDRGLWDQWHEFLKGAHPAQCQPGAVSDFHRKVIKTLQRSIEALAEIDPSGCVMDMFLDLAGFPEDERVSRDLVEAQWSIYPSCGDYGLETARERLNAMVSLSLVEAHGDSYVSLHDMIRKAALDMINSVSAPTVTLGGMSRGGGSVECANGFRQRLFLLDRCPPTDSTEEAEIHESTRKFMLSTSSGSTEEDIPDSSLEMPHLVSFYWSWPREVLFFVDENEEDAHLSLGENSLERGREFLQQVTSSSPLQIMTLLNFPKPSVLPHDYFSSFLNLRVLWVEFFGTSSDEEFPCSIRHLRKLEVLVIDFSCNAAAFSAKLSISPEAISELRQLRVLRMCGVAFLKGSETGNGVLPFLLSSPCLQDFSISLSDTVSLSDQDIPSSIGNLTRLRSIKLEGSYCLKEVPPAIGCLTKLVKLSIINSWDLRSLPVTIGLLSSLTRLEILSSKLESIPDDIGDLQSLVHLSIKSARLRAVPPAVGRLSRLTSLDLSDSLQFVESIPEAFWVLTQLRQLSLERSGLRCLPEEIGNLTELRELNLSFSGFRSLPLSIGMLCMLTRLNLSSSFFLCDLGMGISGLSSLRCLSLQYCTSLTFLSDGICKLGNLTRLNLSGCSTLASLPDEMGWLSQLRVLNLQYAQSLESLPDSVSNLGRLMELNLSNCTSLTKLPRSIPNLKELKLSLHGCARLRNLRESLIQLLRLRDRSKCPKKTPMETSAPHESEFLEAYDNGRHPERLKRVRKLRDFARAGDPFANLNLLDELFGLENKRMN</sequence>
<dbReference type="Gramene" id="GBG83295">
    <property type="protein sequence ID" value="GBG83295"/>
    <property type="gene ID" value="CBR_g37007"/>
</dbReference>
<protein>
    <submittedName>
        <fullName evidence="5">Uncharacterized protein</fullName>
    </submittedName>
</protein>
<organism evidence="5 6">
    <name type="scientific">Chara braunii</name>
    <name type="common">Braun's stonewort</name>
    <dbReference type="NCBI Taxonomy" id="69332"/>
    <lineage>
        <taxon>Eukaryota</taxon>
        <taxon>Viridiplantae</taxon>
        <taxon>Streptophyta</taxon>
        <taxon>Charophyceae</taxon>
        <taxon>Charales</taxon>
        <taxon>Characeae</taxon>
        <taxon>Chara</taxon>
    </lineage>
</organism>
<dbReference type="STRING" id="69332.A0A388LM39"/>
<dbReference type="Pfam" id="PF23598">
    <property type="entry name" value="LRR_14"/>
    <property type="match status" value="1"/>
</dbReference>
<dbReference type="Gene3D" id="3.40.50.300">
    <property type="entry name" value="P-loop containing nucleotide triphosphate hydrolases"/>
    <property type="match status" value="1"/>
</dbReference>
<dbReference type="Gene3D" id="1.10.8.430">
    <property type="entry name" value="Helical domain of apoptotic protease-activating factors"/>
    <property type="match status" value="1"/>
</dbReference>
<dbReference type="SMART" id="SM00369">
    <property type="entry name" value="LRR_TYP"/>
    <property type="match status" value="5"/>
</dbReference>
<feature type="domain" description="Disease resistance R13L4/SHOC-2-like LRR" evidence="4">
    <location>
        <begin position="758"/>
        <end position="867"/>
    </location>
</feature>
<comment type="caution">
    <text evidence="5">The sequence shown here is derived from an EMBL/GenBank/DDBJ whole genome shotgun (WGS) entry which is preliminary data.</text>
</comment>
<accession>A0A388LM39</accession>
<gene>
    <name evidence="5" type="ORF">CBR_g37007</name>
</gene>
<evidence type="ECO:0000313" key="5">
    <source>
        <dbReference type="EMBL" id="GBG83295.1"/>
    </source>
</evidence>
<evidence type="ECO:0000259" key="3">
    <source>
        <dbReference type="Pfam" id="PF00931"/>
    </source>
</evidence>
<keyword evidence="6" id="KW-1185">Reference proteome</keyword>
<evidence type="ECO:0000256" key="1">
    <source>
        <dbReference type="ARBA" id="ARBA00022614"/>
    </source>
</evidence>
<proteinExistence type="predicted"/>
<name>A0A388LM39_CHABU</name>
<dbReference type="InterPro" id="IPR036388">
    <property type="entry name" value="WH-like_DNA-bd_sf"/>
</dbReference>
<dbReference type="GO" id="GO:0043531">
    <property type="term" value="F:ADP binding"/>
    <property type="evidence" value="ECO:0007669"/>
    <property type="project" value="InterPro"/>
</dbReference>
<dbReference type="AlphaFoldDB" id="A0A388LM39"/>
<dbReference type="OrthoDB" id="2018313at2759"/>
<evidence type="ECO:0000259" key="4">
    <source>
        <dbReference type="Pfam" id="PF23598"/>
    </source>
</evidence>
<dbReference type="InterPro" id="IPR055414">
    <property type="entry name" value="LRR_R13L4/SHOC2-like"/>
</dbReference>
<dbReference type="PANTHER" id="PTHR36766:SF30">
    <property type="entry name" value="TIR-NBS TYPE DISEASE RESISTANCE PROTEIN-RELATED"/>
    <property type="match status" value="1"/>
</dbReference>
<feature type="domain" description="NB-ARC" evidence="3">
    <location>
        <begin position="54"/>
        <end position="225"/>
    </location>
</feature>
<dbReference type="PANTHER" id="PTHR36766">
    <property type="entry name" value="PLANT BROAD-SPECTRUM MILDEW RESISTANCE PROTEIN RPW8"/>
    <property type="match status" value="1"/>
</dbReference>